<dbReference type="EMBL" id="NRSZ01000353">
    <property type="protein sequence ID" value="PNY27727.1"/>
    <property type="molecule type" value="Genomic_DNA"/>
</dbReference>
<dbReference type="OrthoDB" id="21368at2759"/>
<feature type="compositionally biased region" description="Basic and acidic residues" evidence="8">
    <location>
        <begin position="83"/>
        <end position="113"/>
    </location>
</feature>
<keyword evidence="6" id="KW-0508">mRNA splicing</keyword>
<dbReference type="Pfam" id="PF08648">
    <property type="entry name" value="SNRNP27"/>
    <property type="match status" value="1"/>
</dbReference>
<evidence type="ECO:0000256" key="3">
    <source>
        <dbReference type="ARBA" id="ARBA00008218"/>
    </source>
</evidence>
<dbReference type="AlphaFoldDB" id="A0A2K3QJL4"/>
<sequence>MSDSRRSRRPDSHQMWDDADRRDHDRQPPRDSHREREREPRDRRGYRSRSRERWGPGDRSPDRRYRDRDADRGRGSRGRGGGRGRDRGGRDNHGPCDDRDRRDRRRDDDADHHRERRRSASPKSTSPPPAPTLPTRSRPRDSTAEAPPTRTTTMASNHDPAQGADLTPMDQDTNNPPADEDGEVDPDEAAMQAVMGFGGFGSTKGKRIAGNDVGGVRKEKKTEYRQYMNRQGGFNRPLSPSR</sequence>
<dbReference type="PANTHER" id="PTHR31077:SF1">
    <property type="entry name" value="U4_U6.U5 SMALL NUCLEAR RIBONUCLEOPROTEIN 27 KDA PROTEIN"/>
    <property type="match status" value="1"/>
</dbReference>
<comment type="subunit">
    <text evidence="4">Part of a tri-snRNP complex.</text>
</comment>
<evidence type="ECO:0000313" key="11">
    <source>
        <dbReference type="Proteomes" id="UP000236621"/>
    </source>
</evidence>
<gene>
    <name evidence="10" type="ORF">TCAP_02354</name>
</gene>
<keyword evidence="7" id="KW-0539">Nucleus</keyword>
<dbReference type="GO" id="GO:0006397">
    <property type="term" value="P:mRNA processing"/>
    <property type="evidence" value="ECO:0007669"/>
    <property type="project" value="UniProtKB-KW"/>
</dbReference>
<keyword evidence="5" id="KW-0507">mRNA processing</keyword>
<reference evidence="10 11" key="1">
    <citation type="submission" date="2017-08" db="EMBL/GenBank/DDBJ databases">
        <title>Harnessing the power of phylogenomics to disentangle the directionality and signatures of interkingdom host jumping in the parasitic fungal genus Tolypocladium.</title>
        <authorList>
            <person name="Quandt C.A."/>
            <person name="Patterson W."/>
            <person name="Spatafora J.W."/>
        </authorList>
    </citation>
    <scope>NUCLEOTIDE SEQUENCE [LARGE SCALE GENOMIC DNA]</scope>
    <source>
        <strain evidence="10 11">CBS 113982</strain>
    </source>
</reference>
<comment type="function">
    <text evidence="1">May play a role in mRNA splicing.</text>
</comment>
<protein>
    <submittedName>
        <fullName evidence="10">U4/U6.U5 tri-snRNP-associated protein 3-like protein</fullName>
    </submittedName>
</protein>
<dbReference type="Proteomes" id="UP000236621">
    <property type="component" value="Unassembled WGS sequence"/>
</dbReference>
<feature type="compositionally biased region" description="Basic and acidic residues" evidence="8">
    <location>
        <begin position="9"/>
        <end position="74"/>
    </location>
</feature>
<feature type="compositionally biased region" description="Acidic residues" evidence="8">
    <location>
        <begin position="178"/>
        <end position="188"/>
    </location>
</feature>
<dbReference type="InterPro" id="IPR013957">
    <property type="entry name" value="SNRNP27"/>
</dbReference>
<evidence type="ECO:0000313" key="10">
    <source>
        <dbReference type="EMBL" id="PNY27727.1"/>
    </source>
</evidence>
<comment type="subcellular location">
    <subcellularLocation>
        <location evidence="2">Nucleus</location>
    </subcellularLocation>
</comment>
<comment type="similarity">
    <text evidence="3">Belongs to the SNUT3 family.</text>
</comment>
<dbReference type="PANTHER" id="PTHR31077">
    <property type="entry name" value="U4/U6.U5 SMALL NUCLEAR RIBONUCLEOPROTEIN 27 KDA PROTEIN"/>
    <property type="match status" value="1"/>
</dbReference>
<name>A0A2K3QJL4_9HYPO</name>
<dbReference type="STRING" id="45235.A0A2K3QJL4"/>
<feature type="region of interest" description="Disordered" evidence="8">
    <location>
        <begin position="1"/>
        <end position="188"/>
    </location>
</feature>
<evidence type="ECO:0000256" key="1">
    <source>
        <dbReference type="ARBA" id="ARBA00003632"/>
    </source>
</evidence>
<feature type="domain" description="U4/U6.U5 small nuclear ribonucleoprotein 27kDa protein" evidence="9">
    <location>
        <begin position="187"/>
        <end position="240"/>
    </location>
</feature>
<evidence type="ECO:0000256" key="8">
    <source>
        <dbReference type="SAM" id="MobiDB-lite"/>
    </source>
</evidence>
<dbReference type="GO" id="GO:0008380">
    <property type="term" value="P:RNA splicing"/>
    <property type="evidence" value="ECO:0007669"/>
    <property type="project" value="UniProtKB-KW"/>
</dbReference>
<evidence type="ECO:0000256" key="5">
    <source>
        <dbReference type="ARBA" id="ARBA00022664"/>
    </source>
</evidence>
<comment type="caution">
    <text evidence="10">The sequence shown here is derived from an EMBL/GenBank/DDBJ whole genome shotgun (WGS) entry which is preliminary data.</text>
</comment>
<evidence type="ECO:0000256" key="2">
    <source>
        <dbReference type="ARBA" id="ARBA00004123"/>
    </source>
</evidence>
<evidence type="ECO:0000256" key="6">
    <source>
        <dbReference type="ARBA" id="ARBA00023187"/>
    </source>
</evidence>
<accession>A0A2K3QJL4</accession>
<dbReference type="GO" id="GO:0071011">
    <property type="term" value="C:precatalytic spliceosome"/>
    <property type="evidence" value="ECO:0007669"/>
    <property type="project" value="TreeGrafter"/>
</dbReference>
<proteinExistence type="inferred from homology"/>
<evidence type="ECO:0000256" key="4">
    <source>
        <dbReference type="ARBA" id="ARBA00011825"/>
    </source>
</evidence>
<keyword evidence="11" id="KW-1185">Reference proteome</keyword>
<evidence type="ECO:0000256" key="7">
    <source>
        <dbReference type="ARBA" id="ARBA00023242"/>
    </source>
</evidence>
<organism evidence="10 11">
    <name type="scientific">Tolypocladium capitatum</name>
    <dbReference type="NCBI Taxonomy" id="45235"/>
    <lineage>
        <taxon>Eukaryota</taxon>
        <taxon>Fungi</taxon>
        <taxon>Dikarya</taxon>
        <taxon>Ascomycota</taxon>
        <taxon>Pezizomycotina</taxon>
        <taxon>Sordariomycetes</taxon>
        <taxon>Hypocreomycetidae</taxon>
        <taxon>Hypocreales</taxon>
        <taxon>Ophiocordycipitaceae</taxon>
        <taxon>Tolypocladium</taxon>
    </lineage>
</organism>
<evidence type="ECO:0000259" key="9">
    <source>
        <dbReference type="Pfam" id="PF08648"/>
    </source>
</evidence>